<evidence type="ECO:0008006" key="4">
    <source>
        <dbReference type="Google" id="ProtNLM"/>
    </source>
</evidence>
<evidence type="ECO:0000256" key="1">
    <source>
        <dbReference type="PROSITE-ProRule" id="PRU00339"/>
    </source>
</evidence>
<feature type="repeat" description="TPR" evidence="1">
    <location>
        <begin position="148"/>
        <end position="181"/>
    </location>
</feature>
<dbReference type="AlphaFoldDB" id="A0A8J6MZF4"/>
<evidence type="ECO:0000313" key="3">
    <source>
        <dbReference type="Proteomes" id="UP000650524"/>
    </source>
</evidence>
<dbReference type="InterPro" id="IPR011990">
    <property type="entry name" value="TPR-like_helical_dom_sf"/>
</dbReference>
<protein>
    <recommendedName>
        <fullName evidence="4">Tetratricopeptide repeat protein</fullName>
    </recommendedName>
</protein>
<keyword evidence="1" id="KW-0802">TPR repeat</keyword>
<dbReference type="Proteomes" id="UP000650524">
    <property type="component" value="Unassembled WGS sequence"/>
</dbReference>
<dbReference type="PROSITE" id="PS51257">
    <property type="entry name" value="PROKAR_LIPOPROTEIN"/>
    <property type="match status" value="1"/>
</dbReference>
<reference evidence="2 3" key="1">
    <citation type="submission" date="2020-08" db="EMBL/GenBank/DDBJ databases">
        <title>Bridging the membrane lipid divide: bacteria of the FCB group superphylum have the potential to synthesize archaeal ether lipids.</title>
        <authorList>
            <person name="Villanueva L."/>
            <person name="Von Meijenfeldt F.A.B."/>
            <person name="Westbye A.B."/>
            <person name="Yadav S."/>
            <person name="Hopmans E.C."/>
            <person name="Dutilh B.E."/>
            <person name="Sinninghe Damste J.S."/>
        </authorList>
    </citation>
    <scope>NUCLEOTIDE SEQUENCE [LARGE SCALE GENOMIC DNA]</scope>
    <source>
        <strain evidence="2">NIOZ-UU27</strain>
    </source>
</reference>
<comment type="caution">
    <text evidence="2">The sequence shown here is derived from an EMBL/GenBank/DDBJ whole genome shotgun (WGS) entry which is preliminary data.</text>
</comment>
<dbReference type="PROSITE" id="PS50005">
    <property type="entry name" value="TPR"/>
    <property type="match status" value="1"/>
</dbReference>
<dbReference type="SUPFAM" id="SSF48452">
    <property type="entry name" value="TPR-like"/>
    <property type="match status" value="1"/>
</dbReference>
<gene>
    <name evidence="2" type="ORF">H8E19_07350</name>
</gene>
<accession>A0A8J6MZF4</accession>
<dbReference type="EMBL" id="JACNJD010000197">
    <property type="protein sequence ID" value="MBC8177206.1"/>
    <property type="molecule type" value="Genomic_DNA"/>
</dbReference>
<organism evidence="2 3">
    <name type="scientific">Candidatus Desulfacyla euxinica</name>
    <dbReference type="NCBI Taxonomy" id="2841693"/>
    <lineage>
        <taxon>Bacteria</taxon>
        <taxon>Deltaproteobacteria</taxon>
        <taxon>Candidatus Desulfacyla</taxon>
    </lineage>
</organism>
<sequence>MEFIKLKLFCRMTVVSLLFTFFLFACSSTPRVQERVLNTPEHHAYSGYKLLEKGYLFDAKREFNLALRLDSKYSSAHLGLGLIYGKEEKFKLAVDSMLSARDDAKTEEDKALAFVGFMRLYTMKGGEGWLDKVRDRFYDSLHYKEDLPEAYYYMGIAYKKANRLYRAGNDFKKVLEINKGLVAESKEELKSLGKSAK</sequence>
<dbReference type="Gene3D" id="1.25.40.10">
    <property type="entry name" value="Tetratricopeptide repeat domain"/>
    <property type="match status" value="2"/>
</dbReference>
<proteinExistence type="predicted"/>
<evidence type="ECO:0000313" key="2">
    <source>
        <dbReference type="EMBL" id="MBC8177206.1"/>
    </source>
</evidence>
<dbReference type="InterPro" id="IPR019734">
    <property type="entry name" value="TPR_rpt"/>
</dbReference>
<name>A0A8J6MZF4_9DELT</name>